<evidence type="ECO:0000256" key="1">
    <source>
        <dbReference type="SAM" id="MobiDB-lite"/>
    </source>
</evidence>
<dbReference type="Proteomes" id="UP000261580">
    <property type="component" value="Unassembled WGS sequence"/>
</dbReference>
<dbReference type="GO" id="GO:0008270">
    <property type="term" value="F:zinc ion binding"/>
    <property type="evidence" value="ECO:0007669"/>
    <property type="project" value="InterPro"/>
</dbReference>
<reference evidence="2" key="2">
    <citation type="submission" date="2025-09" db="UniProtKB">
        <authorList>
            <consortium name="Ensembl"/>
        </authorList>
    </citation>
    <scope>IDENTIFICATION</scope>
</reference>
<dbReference type="GO" id="GO:0000149">
    <property type="term" value="F:SNARE binding"/>
    <property type="evidence" value="ECO:0007669"/>
    <property type="project" value="TreeGrafter"/>
</dbReference>
<feature type="compositionally biased region" description="Low complexity" evidence="1">
    <location>
        <begin position="471"/>
        <end position="483"/>
    </location>
</feature>
<dbReference type="Ensembl" id="ENSNBRT00000028176.1">
    <property type="protein sequence ID" value="ENSNBRP00000027459.1"/>
    <property type="gene ID" value="ENSNBRG00000020894.1"/>
</dbReference>
<accession>A0A3Q4N5K4</accession>
<dbReference type="SUPFAM" id="SSF82919">
    <property type="entry name" value="Zn-finger domain of Sec23/24"/>
    <property type="match status" value="1"/>
</dbReference>
<dbReference type="GeneTree" id="ENSGT00940000177217"/>
<dbReference type="STRING" id="32507.ENSNBRP00000027459"/>
<sequence>VNVVSLNVGKLVDISQDSGMETFQRPVICGKCSAALSSNPVLLVQVWRCEFCGYENSVDESLAALCIGQRAGVRSDDLYLPRQSEDDYQNLEDTLVVFCVDTSGSMSVTTEVCGLHYSNTLLCCSQGMQDALYRALFTIKQRSPHRRVALVTFNDEVVIYGDGTSAPITLRDWALVDYDHIWEKGVTYHIPHCIAETYNHLIQRVKEEHGATCLGPAALASVAMASRYPGSKVSKCENRHKLIHTSKHKEEHIAVTPAPWLAQVNIVSIGTVAREIQSVSEDNVLATGVKATLLASDGVYFPYEDENNHKLVREIGNVTKGLEITFQFKAFNRIEIFLQKGTLPFQLQLSFKTRDQHRITPGTGCRLNMAVLDVHCAQLCASLTMEGKVQEAQRQLKAQQDLLQQVRYEFLQEYKIHWNKILDFVYWSVYECVKNSYSQIIYFFLHLLQLTLSDEAAKVVYQMKRASSVRNNNNSSNTVNVQKKTTKKKKAVMEAV</sequence>
<dbReference type="InterPro" id="IPR036465">
    <property type="entry name" value="vWFA_dom_sf"/>
</dbReference>
<evidence type="ECO:0000313" key="2">
    <source>
        <dbReference type="Ensembl" id="ENSNBRP00000027459.1"/>
    </source>
</evidence>
<dbReference type="InterPro" id="IPR036174">
    <property type="entry name" value="Znf_Sec23_Sec24_sf"/>
</dbReference>
<organism evidence="2 3">
    <name type="scientific">Neolamprologus brichardi</name>
    <name type="common">Fairy cichlid</name>
    <name type="synonym">Lamprologus brichardi</name>
    <dbReference type="NCBI Taxonomy" id="32507"/>
    <lineage>
        <taxon>Eukaryota</taxon>
        <taxon>Metazoa</taxon>
        <taxon>Chordata</taxon>
        <taxon>Craniata</taxon>
        <taxon>Vertebrata</taxon>
        <taxon>Euteleostomi</taxon>
        <taxon>Actinopterygii</taxon>
        <taxon>Neopterygii</taxon>
        <taxon>Teleostei</taxon>
        <taxon>Neoteleostei</taxon>
        <taxon>Acanthomorphata</taxon>
        <taxon>Ovalentaria</taxon>
        <taxon>Cichlomorphae</taxon>
        <taxon>Cichliformes</taxon>
        <taxon>Cichlidae</taxon>
        <taxon>African cichlids</taxon>
        <taxon>Pseudocrenilabrinae</taxon>
        <taxon>Lamprologini</taxon>
        <taxon>Neolamprologus</taxon>
    </lineage>
</organism>
<name>A0A3Q4N5K4_NEOBR</name>
<dbReference type="Gene3D" id="3.40.50.410">
    <property type="entry name" value="von Willebrand factor, type A domain"/>
    <property type="match status" value="1"/>
</dbReference>
<dbReference type="PANTHER" id="PTHR13803:SF43">
    <property type="entry name" value="CIRCULARLY PERMUTATED RAS PROTEIN 1-LIKE"/>
    <property type="match status" value="1"/>
</dbReference>
<protein>
    <submittedName>
        <fullName evidence="2">Uncharacterized LOC102776814</fullName>
    </submittedName>
</protein>
<dbReference type="InterPro" id="IPR050550">
    <property type="entry name" value="SEC23_SEC24_subfamily"/>
</dbReference>
<reference evidence="2" key="1">
    <citation type="submission" date="2025-08" db="UniProtKB">
        <authorList>
            <consortium name="Ensembl"/>
        </authorList>
    </citation>
    <scope>IDENTIFICATION</scope>
</reference>
<keyword evidence="3" id="KW-1185">Reference proteome</keyword>
<dbReference type="OMA" id="WISTMSM"/>
<proteinExistence type="predicted"/>
<dbReference type="GO" id="GO:0030127">
    <property type="term" value="C:COPII vesicle coat"/>
    <property type="evidence" value="ECO:0007669"/>
    <property type="project" value="InterPro"/>
</dbReference>
<evidence type="ECO:0000313" key="3">
    <source>
        <dbReference type="Proteomes" id="UP000261580"/>
    </source>
</evidence>
<dbReference type="GO" id="GO:0006886">
    <property type="term" value="P:intracellular protein transport"/>
    <property type="evidence" value="ECO:0007669"/>
    <property type="project" value="InterPro"/>
</dbReference>
<dbReference type="SUPFAM" id="SSF53300">
    <property type="entry name" value="vWA-like"/>
    <property type="match status" value="1"/>
</dbReference>
<dbReference type="PANTHER" id="PTHR13803">
    <property type="entry name" value="SEC24-RELATED PROTEIN"/>
    <property type="match status" value="1"/>
</dbReference>
<dbReference type="GO" id="GO:0070971">
    <property type="term" value="C:endoplasmic reticulum exit site"/>
    <property type="evidence" value="ECO:0007669"/>
    <property type="project" value="TreeGrafter"/>
</dbReference>
<feature type="region of interest" description="Disordered" evidence="1">
    <location>
        <begin position="471"/>
        <end position="496"/>
    </location>
</feature>
<dbReference type="Bgee" id="ENSNBRG00000020894">
    <property type="expression patterns" value="Expressed in zone of skin and 1 other cell type or tissue"/>
</dbReference>
<dbReference type="AlphaFoldDB" id="A0A3Q4N5K4"/>
<dbReference type="GO" id="GO:0090110">
    <property type="term" value="P:COPII-coated vesicle cargo loading"/>
    <property type="evidence" value="ECO:0007669"/>
    <property type="project" value="TreeGrafter"/>
</dbReference>